<name>A0A9N9W1I8_9HYPO</name>
<comment type="caution">
    <text evidence="3">The sequence shown here is derived from an EMBL/GenBank/DDBJ whole genome shotgun (WGS) entry which is preliminary data.</text>
</comment>
<proteinExistence type="predicted"/>
<dbReference type="Pfam" id="PF07883">
    <property type="entry name" value="Cupin_2"/>
    <property type="match status" value="1"/>
</dbReference>
<dbReference type="InterPro" id="IPR014710">
    <property type="entry name" value="RmlC-like_jellyroll"/>
</dbReference>
<dbReference type="AlphaFoldDB" id="A0A9N9W1I8"/>
<reference evidence="3" key="1">
    <citation type="submission" date="2021-10" db="EMBL/GenBank/DDBJ databases">
        <authorList>
            <person name="Piombo E."/>
        </authorList>
    </citation>
    <scope>NUCLEOTIDE SEQUENCE</scope>
</reference>
<dbReference type="InterPro" id="IPR013096">
    <property type="entry name" value="Cupin_2"/>
</dbReference>
<dbReference type="InterPro" id="IPR056009">
    <property type="entry name" value="DUF7587"/>
</dbReference>
<dbReference type="OrthoDB" id="4152607at2759"/>
<evidence type="ECO:0000313" key="3">
    <source>
        <dbReference type="EMBL" id="CAH0043511.1"/>
    </source>
</evidence>
<evidence type="ECO:0000313" key="4">
    <source>
        <dbReference type="Proteomes" id="UP000775872"/>
    </source>
</evidence>
<gene>
    <name evidence="3" type="ORF">CSOL1703_00009408</name>
</gene>
<dbReference type="Proteomes" id="UP000775872">
    <property type="component" value="Unassembled WGS sequence"/>
</dbReference>
<feature type="domain" description="Cupin type-2" evidence="1">
    <location>
        <begin position="39"/>
        <end position="101"/>
    </location>
</feature>
<evidence type="ECO:0000259" key="1">
    <source>
        <dbReference type="Pfam" id="PF07883"/>
    </source>
</evidence>
<dbReference type="Pfam" id="PF24494">
    <property type="entry name" value="DUF7587"/>
    <property type="match status" value="1"/>
</dbReference>
<dbReference type="PANTHER" id="PTHR36114">
    <property type="entry name" value="16.7 KDA PROTEIN IN WHIE LOCUS"/>
    <property type="match status" value="1"/>
</dbReference>
<dbReference type="InterPro" id="IPR052044">
    <property type="entry name" value="PKS_Associated_Protein"/>
</dbReference>
<keyword evidence="4" id="KW-1185">Reference proteome</keyword>
<sequence>MATPVSLPEVIASITSHWSPHLVATINNHHVKVAKIDGAFIWHAHQNSDEVFYLISGKLTMEMEEQEAKGEARAEIRNVLMKPGDMFTVPKGVRHRPVAEDAVIMMIEREDTINTGDQADSERTRAVKDARAGLDDVASLIGGLSIADHPKVGNRTHPTQSTLTIAILTLNHTATAACLQAQKVLASASDARIVSSGAVAEICSLRRRVDELANAADALRDATERSIVERICLLGGERGYHTKRLLTYFDNQIMVIVRDVSSSNDETCVLWKIIEECYNQAIGPSGKLQSDDYFISIDEVCPEWPYDPDFESEEYYEHENRLDVDENYAELWRRNAELREANRTRERQGQRQGWIDFWVRALNHCPGGPTLFYPPAASSAARSIEWPFNDIPRYLFRVFDSTSSGRNDENVVASTMSISGTPERSKIDILSLRTHDASEMLHDHLVKSLFSGNASDNLMSWSSSLMFVIQYAIWRFHIGKISPAKVRICVIDTSKFPPGQFVRDMPLLKAFDNKELSEGQKRFSRLRLGNPEYDNGEYLSQGVVNHVGRSCTFLLQDLVEAGLYELYPEFGDAQFRGLWTNRVRDLRFSWGTEQKTTLQEILHAFNIARNCFGSFNAPHIALLLLTFKNRKLRGTGKTRFPTTAV</sequence>
<feature type="domain" description="DUF7587" evidence="2">
    <location>
        <begin position="391"/>
        <end position="514"/>
    </location>
</feature>
<dbReference type="SUPFAM" id="SSF51182">
    <property type="entry name" value="RmlC-like cupins"/>
    <property type="match status" value="1"/>
</dbReference>
<dbReference type="Gene3D" id="2.60.120.10">
    <property type="entry name" value="Jelly Rolls"/>
    <property type="match status" value="1"/>
</dbReference>
<dbReference type="InterPro" id="IPR011051">
    <property type="entry name" value="RmlC_Cupin_sf"/>
</dbReference>
<evidence type="ECO:0000259" key="2">
    <source>
        <dbReference type="Pfam" id="PF24494"/>
    </source>
</evidence>
<dbReference type="EMBL" id="CABFOC020000003">
    <property type="protein sequence ID" value="CAH0043511.1"/>
    <property type="molecule type" value="Genomic_DNA"/>
</dbReference>
<protein>
    <recommendedName>
        <fullName evidence="5">Cyclic nucleotide-binding domain-containing protein</fullName>
    </recommendedName>
</protein>
<evidence type="ECO:0008006" key="5">
    <source>
        <dbReference type="Google" id="ProtNLM"/>
    </source>
</evidence>
<dbReference type="PANTHER" id="PTHR36114:SF1">
    <property type="entry name" value="16.7 KDA PROTEIN IN WHIE LOCUS"/>
    <property type="match status" value="1"/>
</dbReference>
<accession>A0A9N9W1I8</accession>
<dbReference type="CDD" id="cd02226">
    <property type="entry name" value="cupin_YdbB-like"/>
    <property type="match status" value="1"/>
</dbReference>
<organism evidence="3 4">
    <name type="scientific">Clonostachys solani</name>
    <dbReference type="NCBI Taxonomy" id="160281"/>
    <lineage>
        <taxon>Eukaryota</taxon>
        <taxon>Fungi</taxon>
        <taxon>Dikarya</taxon>
        <taxon>Ascomycota</taxon>
        <taxon>Pezizomycotina</taxon>
        <taxon>Sordariomycetes</taxon>
        <taxon>Hypocreomycetidae</taxon>
        <taxon>Hypocreales</taxon>
        <taxon>Bionectriaceae</taxon>
        <taxon>Clonostachys</taxon>
    </lineage>
</organism>